<dbReference type="OrthoDB" id="556365at2"/>
<name>A0A2V4XTX8_9FLAO</name>
<keyword evidence="1" id="KW-1133">Transmembrane helix</keyword>
<feature type="transmembrane region" description="Helical" evidence="1">
    <location>
        <begin position="50"/>
        <end position="73"/>
    </location>
</feature>
<organism evidence="2 3">
    <name type="scientific">Winogradskyella epiphytica</name>
    <dbReference type="NCBI Taxonomy" id="262005"/>
    <lineage>
        <taxon>Bacteria</taxon>
        <taxon>Pseudomonadati</taxon>
        <taxon>Bacteroidota</taxon>
        <taxon>Flavobacteriia</taxon>
        <taxon>Flavobacteriales</taxon>
        <taxon>Flavobacteriaceae</taxon>
        <taxon>Winogradskyella</taxon>
    </lineage>
</organism>
<dbReference type="RefSeq" id="WP_110475199.1">
    <property type="nucleotide sequence ID" value="NZ_BMWQ01000002.1"/>
</dbReference>
<comment type="caution">
    <text evidence="2">The sequence shown here is derived from an EMBL/GenBank/DDBJ whole genome shotgun (WGS) entry which is preliminary data.</text>
</comment>
<evidence type="ECO:0000313" key="2">
    <source>
        <dbReference type="EMBL" id="PYE81821.1"/>
    </source>
</evidence>
<dbReference type="AlphaFoldDB" id="A0A2V4XTX8"/>
<dbReference type="EMBL" id="QJTD01000002">
    <property type="protein sequence ID" value="PYE81821.1"/>
    <property type="molecule type" value="Genomic_DNA"/>
</dbReference>
<feature type="transmembrane region" description="Helical" evidence="1">
    <location>
        <begin position="85"/>
        <end position="105"/>
    </location>
</feature>
<sequence length="202" mass="22883">MKPIVSTTELEELKLKVDTSPLKIGGANFKTNVLLEVSSSKLVYKPSHGVAIFCFSFLAVGLGVLFFSILPIIKGSTQIMGTQWFLILFGLLFTGAGVFMFYNFYKPRVFDKQLGFYYKSYKLDPNQKSKNNKNKPIRLKSIKAIQIIGEHVSNDKGSFKSFELNLVLEDGTRRNVVDHGNLKAIIRDAERLSEFLNIPIWH</sequence>
<accession>A0A2V4XTX8</accession>
<keyword evidence="3" id="KW-1185">Reference proteome</keyword>
<evidence type="ECO:0000313" key="3">
    <source>
        <dbReference type="Proteomes" id="UP000248054"/>
    </source>
</evidence>
<proteinExistence type="predicted"/>
<evidence type="ECO:0000256" key="1">
    <source>
        <dbReference type="SAM" id="Phobius"/>
    </source>
</evidence>
<reference evidence="2 3" key="1">
    <citation type="submission" date="2018-06" db="EMBL/GenBank/DDBJ databases">
        <title>Genomic Encyclopedia of Type Strains, Phase III (KMG-III): the genomes of soil and plant-associated and newly described type strains.</title>
        <authorList>
            <person name="Whitman W."/>
        </authorList>
    </citation>
    <scope>NUCLEOTIDE SEQUENCE [LARGE SCALE GENOMIC DNA]</scope>
    <source>
        <strain evidence="2 3">CECT 7945</strain>
    </source>
</reference>
<protein>
    <submittedName>
        <fullName evidence="2">Uncharacterized protein</fullName>
    </submittedName>
</protein>
<gene>
    <name evidence="2" type="ORF">DFQ11_102398</name>
</gene>
<keyword evidence="1" id="KW-0812">Transmembrane</keyword>
<keyword evidence="1" id="KW-0472">Membrane</keyword>
<dbReference type="Proteomes" id="UP000248054">
    <property type="component" value="Unassembled WGS sequence"/>
</dbReference>